<accession>A0AAD6V4W0</accession>
<feature type="chain" id="PRO_5041922001" evidence="2">
    <location>
        <begin position="21"/>
        <end position="356"/>
    </location>
</feature>
<dbReference type="AlphaFoldDB" id="A0AAD6V4W0"/>
<evidence type="ECO:0000256" key="2">
    <source>
        <dbReference type="SAM" id="SignalP"/>
    </source>
</evidence>
<gene>
    <name evidence="3" type="ORF">GGX14DRAFT_654298</name>
</gene>
<evidence type="ECO:0000313" key="4">
    <source>
        <dbReference type="Proteomes" id="UP001219525"/>
    </source>
</evidence>
<proteinExistence type="predicted"/>
<reference evidence="3" key="1">
    <citation type="submission" date="2023-03" db="EMBL/GenBank/DDBJ databases">
        <title>Massive genome expansion in bonnet fungi (Mycena s.s.) driven by repeated elements and novel gene families across ecological guilds.</title>
        <authorList>
            <consortium name="Lawrence Berkeley National Laboratory"/>
            <person name="Harder C.B."/>
            <person name="Miyauchi S."/>
            <person name="Viragh M."/>
            <person name="Kuo A."/>
            <person name="Thoen E."/>
            <person name="Andreopoulos B."/>
            <person name="Lu D."/>
            <person name="Skrede I."/>
            <person name="Drula E."/>
            <person name="Henrissat B."/>
            <person name="Morin E."/>
            <person name="Kohler A."/>
            <person name="Barry K."/>
            <person name="LaButti K."/>
            <person name="Morin E."/>
            <person name="Salamov A."/>
            <person name="Lipzen A."/>
            <person name="Mereny Z."/>
            <person name="Hegedus B."/>
            <person name="Baldrian P."/>
            <person name="Stursova M."/>
            <person name="Weitz H."/>
            <person name="Taylor A."/>
            <person name="Grigoriev I.V."/>
            <person name="Nagy L.G."/>
            <person name="Martin F."/>
            <person name="Kauserud H."/>
        </authorList>
    </citation>
    <scope>NUCLEOTIDE SEQUENCE</scope>
    <source>
        <strain evidence="3">9144</strain>
    </source>
</reference>
<comment type="caution">
    <text evidence="3">The sequence shown here is derived from an EMBL/GenBank/DDBJ whole genome shotgun (WGS) entry which is preliminary data.</text>
</comment>
<sequence>MFKLLTILPFLAALIATSVAAPHRGGVGTKAAGNAAAAGVAVGTQTTTADASQSTPCTAGDGAAEDADLPLCKDVANGFGVSLPDACMFIVWKFTIIHSQCTNVAFFNSCFGTPPCPGVTFSPADTAGIVCEPSSTHRTARGARTDPITKSANHCNEEIEHRDHKLVNRTALKCPAAVPPREQLVQQAAAHGLIASKKPGLSTVPADDSSKTMDGPSAPKKRKGANLDSYIDEIFRATAITARAFSYYRPNYLSPRPSIDDWWEGRQAARHKPIFLKRQGQRAEGTALLNSGWLLKLTEIWERERKMARAEGCKSYFSVSETPDEDASPTEIKTQMKGESALVELSHSQAPDALNV</sequence>
<feature type="signal peptide" evidence="2">
    <location>
        <begin position="1"/>
        <end position="20"/>
    </location>
</feature>
<organism evidence="3 4">
    <name type="scientific">Mycena pura</name>
    <dbReference type="NCBI Taxonomy" id="153505"/>
    <lineage>
        <taxon>Eukaryota</taxon>
        <taxon>Fungi</taxon>
        <taxon>Dikarya</taxon>
        <taxon>Basidiomycota</taxon>
        <taxon>Agaricomycotina</taxon>
        <taxon>Agaricomycetes</taxon>
        <taxon>Agaricomycetidae</taxon>
        <taxon>Agaricales</taxon>
        <taxon>Marasmiineae</taxon>
        <taxon>Mycenaceae</taxon>
        <taxon>Mycena</taxon>
    </lineage>
</organism>
<dbReference type="Proteomes" id="UP001219525">
    <property type="component" value="Unassembled WGS sequence"/>
</dbReference>
<evidence type="ECO:0000313" key="3">
    <source>
        <dbReference type="EMBL" id="KAJ7202365.1"/>
    </source>
</evidence>
<protein>
    <submittedName>
        <fullName evidence="3">Uncharacterized protein</fullName>
    </submittedName>
</protein>
<feature type="region of interest" description="Disordered" evidence="1">
    <location>
        <begin position="196"/>
        <end position="224"/>
    </location>
</feature>
<evidence type="ECO:0000256" key="1">
    <source>
        <dbReference type="SAM" id="MobiDB-lite"/>
    </source>
</evidence>
<feature type="region of interest" description="Disordered" evidence="1">
    <location>
        <begin position="336"/>
        <end position="356"/>
    </location>
</feature>
<keyword evidence="2" id="KW-0732">Signal</keyword>
<dbReference type="EMBL" id="JARJCW010000055">
    <property type="protein sequence ID" value="KAJ7202365.1"/>
    <property type="molecule type" value="Genomic_DNA"/>
</dbReference>
<keyword evidence="4" id="KW-1185">Reference proteome</keyword>
<name>A0AAD6V4W0_9AGAR</name>